<dbReference type="Proteomes" id="UP001319827">
    <property type="component" value="Chromosome"/>
</dbReference>
<name>A0ABM8I0N2_9BACT</name>
<dbReference type="EMBL" id="AP024355">
    <property type="protein sequence ID" value="BCR06541.1"/>
    <property type="molecule type" value="Genomic_DNA"/>
</dbReference>
<dbReference type="Gene3D" id="3.90.1010.10">
    <property type="match status" value="1"/>
</dbReference>
<reference evidence="2 3" key="2">
    <citation type="journal article" date="2021" name="Int. J. Syst. Evol. Microbiol.">
        <title>Isolation and Polyphasic Characterization of Desulfuromonas versatilis sp. Nov., an Electrogenic Bacteria Capable of Versatile Metabolism Isolated from a Graphene Oxide-Reducing Enrichment Culture.</title>
        <authorList>
            <person name="Xie L."/>
            <person name="Yoshida N."/>
            <person name="Ishii S."/>
            <person name="Meng L."/>
        </authorList>
    </citation>
    <scope>NUCLEOTIDE SEQUENCE [LARGE SCALE GENOMIC DNA]</scope>
    <source>
        <strain evidence="2 3">NIT-T3</strain>
    </source>
</reference>
<organism evidence="2 3">
    <name type="scientific">Desulfuromonas versatilis</name>
    <dbReference type="NCBI Taxonomy" id="2802975"/>
    <lineage>
        <taxon>Bacteria</taxon>
        <taxon>Pseudomonadati</taxon>
        <taxon>Thermodesulfobacteriota</taxon>
        <taxon>Desulfuromonadia</taxon>
        <taxon>Desulfuromonadales</taxon>
        <taxon>Desulfuromonadaceae</taxon>
        <taxon>Desulfuromonas</taxon>
    </lineage>
</organism>
<evidence type="ECO:0000313" key="3">
    <source>
        <dbReference type="Proteomes" id="UP001319827"/>
    </source>
</evidence>
<evidence type="ECO:0000259" key="1">
    <source>
        <dbReference type="Pfam" id="PF01592"/>
    </source>
</evidence>
<proteinExistence type="predicted"/>
<dbReference type="Pfam" id="PF01592">
    <property type="entry name" value="NifU_N"/>
    <property type="match status" value="1"/>
</dbReference>
<feature type="domain" description="NIF system FeS cluster assembly NifU N-terminal" evidence="1">
    <location>
        <begin position="4"/>
        <end position="122"/>
    </location>
</feature>
<dbReference type="SUPFAM" id="SSF82649">
    <property type="entry name" value="SufE/NifU"/>
    <property type="match status" value="1"/>
</dbReference>
<dbReference type="InterPro" id="IPR006975">
    <property type="entry name" value="NifQ"/>
</dbReference>
<sequence>MTGYTDTILRWAADTRRAGELPEPDGVGEVGLEAGEAGRRLAVRFAIRTREGRVADLRFQVFGCGFTIAACAVAAELAVGHTLEEALAISPARVDAVLEGLPNERGYCAELAVEALHGAVESARAQGQTVQADHRSAHPDEHGPLLDAEDPLYRALMRSAAPEGVAREDRHLFACLLAVAAQEPHGLASSLGLSAEELEALRQLFFPGFDPALLPAPPENRRPAPEINPEILEILLSHVPGGPDEALRQPAAWLARIIAARAAHPGHLWVAMGLFERPELSAAIRRLLPSLAAANDKGMRWKRYLFKQVCERHGSQLCKSPNCGVCSDYALCFAPE</sequence>
<protein>
    <recommendedName>
        <fullName evidence="1">NIF system FeS cluster assembly NifU N-terminal domain-containing protein</fullName>
    </recommendedName>
</protein>
<dbReference type="PANTHER" id="PTHR10093">
    <property type="entry name" value="IRON-SULFUR CLUSTER ASSEMBLY ENZYME NIFU HOMOLOG"/>
    <property type="match status" value="1"/>
</dbReference>
<keyword evidence="3" id="KW-1185">Reference proteome</keyword>
<gene>
    <name evidence="2" type="ORF">DESUT3_36100</name>
</gene>
<accession>A0ABM8I0N2</accession>
<dbReference type="InterPro" id="IPR002871">
    <property type="entry name" value="NIF_FeS_clus_asmbl_NifU_N"/>
</dbReference>
<dbReference type="Pfam" id="PF04891">
    <property type="entry name" value="NifQ"/>
    <property type="match status" value="1"/>
</dbReference>
<evidence type="ECO:0000313" key="2">
    <source>
        <dbReference type="EMBL" id="BCR06541.1"/>
    </source>
</evidence>
<reference evidence="2 3" key="1">
    <citation type="journal article" date="2016" name="C (Basel)">
        <title>Selective Growth of and Electricity Production by Marine Exoelectrogenic Bacteria in Self-Aggregated Hydrogel of Microbially Reduced Graphene Oxide.</title>
        <authorList>
            <person name="Yoshida N."/>
            <person name="Goto Y."/>
            <person name="Miyata Y."/>
        </authorList>
    </citation>
    <scope>NUCLEOTIDE SEQUENCE [LARGE SCALE GENOMIC DNA]</scope>
    <source>
        <strain evidence="2 3">NIT-T3</strain>
    </source>
</reference>
<dbReference type="RefSeq" id="WP_221249918.1">
    <property type="nucleotide sequence ID" value="NZ_AP024355.1"/>
</dbReference>